<keyword evidence="10" id="KW-1185">Reference proteome</keyword>
<keyword evidence="3" id="KW-0479">Metal-binding</keyword>
<dbReference type="GO" id="GO:0020037">
    <property type="term" value="F:heme binding"/>
    <property type="evidence" value="ECO:0007669"/>
    <property type="project" value="InterPro"/>
</dbReference>
<keyword evidence="2" id="KW-0349">Heme</keyword>
<dbReference type="GO" id="GO:0051539">
    <property type="term" value="F:4 iron, 4 sulfur cluster binding"/>
    <property type="evidence" value="ECO:0007669"/>
    <property type="project" value="UniProtKB-KW"/>
</dbReference>
<sequence>MSAPVVKGWCPGAHRPMMSGDGLVVRVRPWCSTLSAGETRGLAELAAKHGNGAVDVTSRANLQIRGVSEERFPALLEGLGALGLLDPDEGSEARRNIVLDPFRGDDDLQDRIGAALTDCLTRAEFADLPSKFGFVVDTARPRRLGDVSGDIRIESGCCGLMVRADGTLAGRQVADAENATQAALALARWFLASGGVGADGRGRMARHIASEAELPTELAGSEAPAPAAPRPDPGPVAGGLAVGAPFGQFTSAQLTLIADSLLPGGEVRVTPFGLLYLTTPPETDAFAGSELVTAPGDPLLRVAACVGAPHCSQAEIATRDIARRLAADLPKGARAHVSGCAKGCAWPRAADLTLVGRAGRVDLVRSGTARDTPERRGLNPADLDQLLGN</sequence>
<name>X7ECK3_9RHOB</name>
<dbReference type="SUPFAM" id="SSF55124">
    <property type="entry name" value="Nitrite/Sulfite reductase N-terminal domain-like"/>
    <property type="match status" value="1"/>
</dbReference>
<dbReference type="SUPFAM" id="SSF56014">
    <property type="entry name" value="Nitrite and sulphite reductase 4Fe-4S domain-like"/>
    <property type="match status" value="1"/>
</dbReference>
<dbReference type="Pfam" id="PF03460">
    <property type="entry name" value="NIR_SIR_ferr"/>
    <property type="match status" value="1"/>
</dbReference>
<keyword evidence="4" id="KW-0560">Oxidoreductase</keyword>
<keyword evidence="6" id="KW-0411">Iron-sulfur</keyword>
<proteinExistence type="predicted"/>
<dbReference type="PATRIC" id="fig|1449350.3.peg.3147"/>
<dbReference type="AlphaFoldDB" id="X7ECK3"/>
<dbReference type="InterPro" id="IPR006066">
    <property type="entry name" value="NO2/SO3_Rdtase_FeS/sirohaem_BS"/>
</dbReference>
<evidence type="ECO:0000256" key="3">
    <source>
        <dbReference type="ARBA" id="ARBA00022723"/>
    </source>
</evidence>
<dbReference type="InterPro" id="IPR036136">
    <property type="entry name" value="Nit/Sulf_reduc_fer-like_dom_sf"/>
</dbReference>
<feature type="region of interest" description="Disordered" evidence="7">
    <location>
        <begin position="214"/>
        <end position="236"/>
    </location>
</feature>
<feature type="domain" description="Nitrite/Sulfite reductase ferredoxin-like" evidence="8">
    <location>
        <begin position="16"/>
        <end position="81"/>
    </location>
</feature>
<dbReference type="eggNOG" id="COG0155">
    <property type="taxonomic scope" value="Bacteria"/>
</dbReference>
<organism evidence="9 10">
    <name type="scientific">Roseivivax halodurans JCM 10272</name>
    <dbReference type="NCBI Taxonomy" id="1449350"/>
    <lineage>
        <taxon>Bacteria</taxon>
        <taxon>Pseudomonadati</taxon>
        <taxon>Pseudomonadota</taxon>
        <taxon>Alphaproteobacteria</taxon>
        <taxon>Rhodobacterales</taxon>
        <taxon>Roseobacteraceae</taxon>
        <taxon>Roseivivax</taxon>
    </lineage>
</organism>
<dbReference type="InterPro" id="IPR051329">
    <property type="entry name" value="NIR_SIR_4Fe-4S"/>
</dbReference>
<protein>
    <submittedName>
        <fullName evidence="9">Precorrin-3B synthase</fullName>
    </submittedName>
</protein>
<evidence type="ECO:0000256" key="5">
    <source>
        <dbReference type="ARBA" id="ARBA00023004"/>
    </source>
</evidence>
<dbReference type="OrthoDB" id="7459360at2"/>
<evidence type="ECO:0000256" key="1">
    <source>
        <dbReference type="ARBA" id="ARBA00022485"/>
    </source>
</evidence>
<evidence type="ECO:0000256" key="2">
    <source>
        <dbReference type="ARBA" id="ARBA00022617"/>
    </source>
</evidence>
<comment type="caution">
    <text evidence="9">The sequence shown here is derived from an EMBL/GenBank/DDBJ whole genome shotgun (WGS) entry which is preliminary data.</text>
</comment>
<gene>
    <name evidence="9" type="ORF">OCH239_08905</name>
</gene>
<evidence type="ECO:0000259" key="8">
    <source>
        <dbReference type="Pfam" id="PF03460"/>
    </source>
</evidence>
<dbReference type="InterPro" id="IPR005117">
    <property type="entry name" value="NiRdtase/SiRdtase_haem-b_fer"/>
</dbReference>
<dbReference type="STRING" id="1449350.OCH239_08905"/>
<evidence type="ECO:0000256" key="6">
    <source>
        <dbReference type="ARBA" id="ARBA00023014"/>
    </source>
</evidence>
<evidence type="ECO:0000313" key="10">
    <source>
        <dbReference type="Proteomes" id="UP000022447"/>
    </source>
</evidence>
<evidence type="ECO:0000313" key="9">
    <source>
        <dbReference type="EMBL" id="ETX13682.1"/>
    </source>
</evidence>
<dbReference type="GO" id="GO:0046872">
    <property type="term" value="F:metal ion binding"/>
    <property type="evidence" value="ECO:0007669"/>
    <property type="project" value="UniProtKB-KW"/>
</dbReference>
<dbReference type="EMBL" id="JALZ01000020">
    <property type="protein sequence ID" value="ETX13682.1"/>
    <property type="molecule type" value="Genomic_DNA"/>
</dbReference>
<dbReference type="Gene3D" id="3.30.413.10">
    <property type="entry name" value="Sulfite Reductase Hemoprotein, domain 1"/>
    <property type="match status" value="1"/>
</dbReference>
<keyword evidence="5" id="KW-0408">Iron</keyword>
<feature type="region of interest" description="Disordered" evidence="7">
    <location>
        <begin position="366"/>
        <end position="389"/>
    </location>
</feature>
<evidence type="ECO:0000256" key="4">
    <source>
        <dbReference type="ARBA" id="ARBA00023002"/>
    </source>
</evidence>
<reference evidence="9 10" key="1">
    <citation type="submission" date="2014-01" db="EMBL/GenBank/DDBJ databases">
        <title>Roseivivax halodurans JCM 10272 Genome Sequencing.</title>
        <authorList>
            <person name="Lai Q."/>
            <person name="Li G."/>
            <person name="Shao Z."/>
        </authorList>
    </citation>
    <scope>NUCLEOTIDE SEQUENCE [LARGE SCALE GENOMIC DNA]</scope>
    <source>
        <strain evidence="9 10">JCM 10272</strain>
    </source>
</reference>
<dbReference type="RefSeq" id="WP_037264533.1">
    <property type="nucleotide sequence ID" value="NZ_JALZ01000020.1"/>
</dbReference>
<dbReference type="Gene3D" id="3.90.480.20">
    <property type="match status" value="1"/>
</dbReference>
<dbReference type="InterPro" id="IPR045854">
    <property type="entry name" value="NO2/SO3_Rdtase_4Fe4S_sf"/>
</dbReference>
<keyword evidence="1" id="KW-0004">4Fe-4S</keyword>
<accession>X7ECK3</accession>
<dbReference type="Proteomes" id="UP000022447">
    <property type="component" value="Unassembled WGS sequence"/>
</dbReference>
<dbReference type="GO" id="GO:0016491">
    <property type="term" value="F:oxidoreductase activity"/>
    <property type="evidence" value="ECO:0007669"/>
    <property type="project" value="UniProtKB-KW"/>
</dbReference>
<dbReference type="PANTHER" id="PTHR32439">
    <property type="entry name" value="FERREDOXIN--NITRITE REDUCTASE, CHLOROPLASTIC"/>
    <property type="match status" value="1"/>
</dbReference>
<evidence type="ECO:0000256" key="7">
    <source>
        <dbReference type="SAM" id="MobiDB-lite"/>
    </source>
</evidence>
<dbReference type="PROSITE" id="PS00365">
    <property type="entry name" value="NIR_SIR"/>
    <property type="match status" value="1"/>
</dbReference>
<dbReference type="PANTHER" id="PTHR32439:SF9">
    <property type="entry name" value="BLR3264 PROTEIN"/>
    <property type="match status" value="1"/>
</dbReference>